<evidence type="ECO:0000256" key="1">
    <source>
        <dbReference type="SAM" id="SignalP"/>
    </source>
</evidence>
<evidence type="ECO:0008006" key="4">
    <source>
        <dbReference type="Google" id="ProtNLM"/>
    </source>
</evidence>
<dbReference type="RefSeq" id="WP_247815036.1">
    <property type="nucleotide sequence ID" value="NZ_CP095855.1"/>
</dbReference>
<keyword evidence="3" id="KW-1185">Reference proteome</keyword>
<dbReference type="EMBL" id="CP095855">
    <property type="protein sequence ID" value="UPK72864.1"/>
    <property type="molecule type" value="Genomic_DNA"/>
</dbReference>
<dbReference type="Proteomes" id="UP000830198">
    <property type="component" value="Chromosome"/>
</dbReference>
<protein>
    <recommendedName>
        <fullName evidence="4">DUF1795 domain-containing protein</fullName>
    </recommendedName>
</protein>
<evidence type="ECO:0000313" key="3">
    <source>
        <dbReference type="Proteomes" id="UP000830198"/>
    </source>
</evidence>
<keyword evidence="1" id="KW-0732">Signal</keyword>
<reference evidence="2 3" key="1">
    <citation type="submission" date="2022-04" db="EMBL/GenBank/DDBJ databases">
        <title>The arsenic-methylating capacity of Chitinophaga filiformis YT5 during chitin decomposition.</title>
        <authorList>
            <person name="Chen G."/>
            <person name="Liang Y."/>
        </authorList>
    </citation>
    <scope>NUCLEOTIDE SEQUENCE [LARGE SCALE GENOMIC DNA]</scope>
    <source>
        <strain evidence="2 3">YT5</strain>
    </source>
</reference>
<evidence type="ECO:0000313" key="2">
    <source>
        <dbReference type="EMBL" id="UPK72864.1"/>
    </source>
</evidence>
<name>A0ABY4IC02_CHIFI</name>
<feature type="chain" id="PRO_5046093197" description="DUF1795 domain-containing protein" evidence="1">
    <location>
        <begin position="19"/>
        <end position="318"/>
    </location>
</feature>
<accession>A0ABY4IC02</accession>
<sequence>MKYFLLCCCLLLQVVTKAQLLYPYKDTVHRYTIGIPEKWRYWIRNDGTPIKLLVYGIDKDSTKRIADNFNLSVIDQPGIDVDSAFQLVAYFTSQTRLQVQDTGSYMVNGKRMLWFDDVHLSESRKDTLCASDFVVYHDSKVYVITCTTTPSRMSNSRELFHRVAQTFKVALPPMYETLKIDFPTDRKWKIQSETDDSTMHFMQVLPTNETAEHWTNVINFITFKGRIAQSVDETLLSYKAQIKEGDKGAKFTQLSKGDNWVLFKVESNHPPAAATLYYVLQTNSAVHTVSITVSQPTLSDDIAKEWADIFRKGKLVTE</sequence>
<proteinExistence type="predicted"/>
<organism evidence="2 3">
    <name type="scientific">Chitinophaga filiformis</name>
    <name type="common">Myxococcus filiformis</name>
    <name type="synonym">Flexibacter filiformis</name>
    <dbReference type="NCBI Taxonomy" id="104663"/>
    <lineage>
        <taxon>Bacteria</taxon>
        <taxon>Pseudomonadati</taxon>
        <taxon>Bacteroidota</taxon>
        <taxon>Chitinophagia</taxon>
        <taxon>Chitinophagales</taxon>
        <taxon>Chitinophagaceae</taxon>
        <taxon>Chitinophaga</taxon>
    </lineage>
</organism>
<feature type="signal peptide" evidence="1">
    <location>
        <begin position="1"/>
        <end position="18"/>
    </location>
</feature>
<gene>
    <name evidence="2" type="ORF">MYF79_16355</name>
</gene>